<dbReference type="InterPro" id="IPR000014">
    <property type="entry name" value="PAS"/>
</dbReference>
<keyword evidence="2" id="KW-0418">Kinase</keyword>
<feature type="domain" description="PAS" evidence="8">
    <location>
        <begin position="175"/>
        <end position="246"/>
    </location>
</feature>
<dbReference type="InterPro" id="IPR058245">
    <property type="entry name" value="NreC/VraR/RcsB-like_REC"/>
</dbReference>
<feature type="coiled-coil region" evidence="5">
    <location>
        <begin position="707"/>
        <end position="752"/>
    </location>
</feature>
<dbReference type="PROSITE" id="PS50112">
    <property type="entry name" value="PAS"/>
    <property type="match status" value="1"/>
</dbReference>
<dbReference type="AlphaFoldDB" id="A0A521CN04"/>
<dbReference type="CDD" id="cd17535">
    <property type="entry name" value="REC_NarL-like"/>
    <property type="match status" value="1"/>
</dbReference>
<name>A0A521CN04_9BACT</name>
<dbReference type="RefSeq" id="WP_142714222.1">
    <property type="nucleotide sequence ID" value="NZ_FXTH01000006.1"/>
</dbReference>
<dbReference type="PANTHER" id="PTHR24421:SF58">
    <property type="entry name" value="SIGNAL TRANSDUCTION HISTIDINE-PROTEIN KINASE_PHOSPHATASE UHPB"/>
    <property type="match status" value="1"/>
</dbReference>
<dbReference type="InterPro" id="IPR011712">
    <property type="entry name" value="Sig_transdc_His_kin_sub3_dim/P"/>
</dbReference>
<dbReference type="InterPro" id="IPR036890">
    <property type="entry name" value="HATPase_C_sf"/>
</dbReference>
<organism evidence="9 10">
    <name type="scientific">Fodinibius sediminis</name>
    <dbReference type="NCBI Taxonomy" id="1214077"/>
    <lineage>
        <taxon>Bacteria</taxon>
        <taxon>Pseudomonadati</taxon>
        <taxon>Balneolota</taxon>
        <taxon>Balneolia</taxon>
        <taxon>Balneolales</taxon>
        <taxon>Balneolaceae</taxon>
        <taxon>Fodinibius</taxon>
    </lineage>
</organism>
<dbReference type="OrthoDB" id="9766459at2"/>
<dbReference type="Gene3D" id="3.30.565.10">
    <property type="entry name" value="Histidine kinase-like ATPase, C-terminal domain"/>
    <property type="match status" value="1"/>
</dbReference>
<dbReference type="Gene3D" id="3.30.450.20">
    <property type="entry name" value="PAS domain"/>
    <property type="match status" value="4"/>
</dbReference>
<evidence type="ECO:0000256" key="1">
    <source>
        <dbReference type="ARBA" id="ARBA00022679"/>
    </source>
</evidence>
<dbReference type="CDD" id="cd00130">
    <property type="entry name" value="PAS"/>
    <property type="match status" value="2"/>
</dbReference>
<dbReference type="SUPFAM" id="SSF55874">
    <property type="entry name" value="ATPase domain of HSP90 chaperone/DNA topoisomerase II/histidine kinase"/>
    <property type="match status" value="1"/>
</dbReference>
<dbReference type="InterPro" id="IPR029016">
    <property type="entry name" value="GAF-like_dom_sf"/>
</dbReference>
<dbReference type="Pfam" id="PF02518">
    <property type="entry name" value="HATPase_c"/>
    <property type="match status" value="1"/>
</dbReference>
<feature type="domain" description="Histidine kinase" evidence="6">
    <location>
        <begin position="756"/>
        <end position="954"/>
    </location>
</feature>
<evidence type="ECO:0000256" key="4">
    <source>
        <dbReference type="PROSITE-ProRule" id="PRU00169"/>
    </source>
</evidence>
<evidence type="ECO:0000259" key="7">
    <source>
        <dbReference type="PROSITE" id="PS50110"/>
    </source>
</evidence>
<evidence type="ECO:0000259" key="6">
    <source>
        <dbReference type="PROSITE" id="PS50109"/>
    </source>
</evidence>
<proteinExistence type="predicted"/>
<evidence type="ECO:0000256" key="5">
    <source>
        <dbReference type="SAM" id="Coils"/>
    </source>
</evidence>
<dbReference type="SMART" id="SM00065">
    <property type="entry name" value="GAF"/>
    <property type="match status" value="1"/>
</dbReference>
<dbReference type="EMBL" id="FXTH01000006">
    <property type="protein sequence ID" value="SMO60834.1"/>
    <property type="molecule type" value="Genomic_DNA"/>
</dbReference>
<gene>
    <name evidence="9" type="ORF">SAMN06265218_106244</name>
</gene>
<evidence type="ECO:0000259" key="8">
    <source>
        <dbReference type="PROSITE" id="PS50112"/>
    </source>
</evidence>
<dbReference type="InterPro" id="IPR003018">
    <property type="entry name" value="GAF"/>
</dbReference>
<evidence type="ECO:0000313" key="10">
    <source>
        <dbReference type="Proteomes" id="UP000317593"/>
    </source>
</evidence>
<evidence type="ECO:0000256" key="2">
    <source>
        <dbReference type="ARBA" id="ARBA00022777"/>
    </source>
</evidence>
<dbReference type="Gene3D" id="3.40.50.2300">
    <property type="match status" value="1"/>
</dbReference>
<dbReference type="GO" id="GO:0000155">
    <property type="term" value="F:phosphorelay sensor kinase activity"/>
    <property type="evidence" value="ECO:0007669"/>
    <property type="project" value="InterPro"/>
</dbReference>
<dbReference type="InterPro" id="IPR005467">
    <property type="entry name" value="His_kinase_dom"/>
</dbReference>
<dbReference type="InterPro" id="IPR035965">
    <property type="entry name" value="PAS-like_dom_sf"/>
</dbReference>
<dbReference type="Pfam" id="PF00072">
    <property type="entry name" value="Response_reg"/>
    <property type="match status" value="1"/>
</dbReference>
<dbReference type="Gene3D" id="3.30.450.40">
    <property type="match status" value="1"/>
</dbReference>
<keyword evidence="5" id="KW-0175">Coiled coil</keyword>
<dbReference type="Pfam" id="PF08448">
    <property type="entry name" value="PAS_4"/>
    <property type="match status" value="1"/>
</dbReference>
<dbReference type="Gene3D" id="1.20.5.1930">
    <property type="match status" value="1"/>
</dbReference>
<feature type="domain" description="Response regulatory" evidence="7">
    <location>
        <begin position="984"/>
        <end position="1100"/>
    </location>
</feature>
<dbReference type="SMART" id="SM00091">
    <property type="entry name" value="PAS"/>
    <property type="match status" value="3"/>
</dbReference>
<dbReference type="SUPFAM" id="SSF55785">
    <property type="entry name" value="PYP-like sensor domain (PAS domain)"/>
    <property type="match status" value="3"/>
</dbReference>
<keyword evidence="4" id="KW-0597">Phosphoprotein</keyword>
<dbReference type="Pfam" id="PF01590">
    <property type="entry name" value="GAF"/>
    <property type="match status" value="1"/>
</dbReference>
<dbReference type="PROSITE" id="PS50109">
    <property type="entry name" value="HIS_KIN"/>
    <property type="match status" value="1"/>
</dbReference>
<dbReference type="GO" id="GO:0016020">
    <property type="term" value="C:membrane"/>
    <property type="evidence" value="ECO:0007669"/>
    <property type="project" value="InterPro"/>
</dbReference>
<dbReference type="Proteomes" id="UP000317593">
    <property type="component" value="Unassembled WGS sequence"/>
</dbReference>
<feature type="modified residue" description="4-aspartylphosphate" evidence="4">
    <location>
        <position position="1035"/>
    </location>
</feature>
<dbReference type="SUPFAM" id="SSF55781">
    <property type="entry name" value="GAF domain-like"/>
    <property type="match status" value="1"/>
</dbReference>
<dbReference type="Pfam" id="PF07730">
    <property type="entry name" value="HisKA_3"/>
    <property type="match status" value="1"/>
</dbReference>
<dbReference type="InterPro" id="IPR011006">
    <property type="entry name" value="CheY-like_superfamily"/>
</dbReference>
<dbReference type="InterPro" id="IPR050482">
    <property type="entry name" value="Sensor_HK_TwoCompSys"/>
</dbReference>
<dbReference type="PANTHER" id="PTHR24421">
    <property type="entry name" value="NITRATE/NITRITE SENSOR PROTEIN NARX-RELATED"/>
    <property type="match status" value="1"/>
</dbReference>
<protein>
    <submittedName>
        <fullName evidence="9">PAS domain S-box-containing protein</fullName>
    </submittedName>
</protein>
<dbReference type="Pfam" id="PF13426">
    <property type="entry name" value="PAS_9"/>
    <property type="match status" value="2"/>
</dbReference>
<sequence length="1105" mass="125441">MCTGSFPWPVGKGTMAEQFRGHAWSETSLGSISQWPEKLKATVDIILHADTPRAVFWGTDFTFLYNDRWTDLLGDKHPSILGTSLEKTQPALWEKIKSELKATRETGAPRELKNLQLPVGREQDDDTALFNLRFTPVFSGTGTVAGIISKAALAPINQEFDQLYESSSFQDEKARLRLLAQVVQNSPHFIRVSDTEGNPLFINESALQLIGMDWQEAQKTPVHEFFVEEEREYVEQHVLKSVVENGSWSGELHFQHAKTGNKIPVLYSIFRIDDPQTGTPTHFATITRDLTKQKGTEHKLRKSEELYKSLFESMDEGFFLLDMLYDVSGRPVDFRFAEVNPAFSAHSGLDAGDVAGKRVKEVLPDIEDYWIEQYGEVARTGEPVRFTDYSQPLERIFDVNAFPIAPPSDHRVAVLFKDVTEQVKTKQKLQQHKNRLQTALEIDTVGVLFWGPRYTLTETNQAFLQMSGFGYEEAIGKSWKEFTPDEYYTKSEKAIAELNDTGSTDAYEKEYYRKDGSRWWGLFAPRRINEDEVVEYVVDITERKHREEREHFLLELNDTLRPLYNPDKILEEAMQLLGDYLDVNRVIYLNNKDEDQKFIIKSDYTSGVSSIAGEHLSDKFGTSMWNQLKSGNTYVANNIPDDPALSGKVKKNYNKIETAAKVGVPLVKNDKLVAILAVHQAEAREWTEQEMAIVEETAERTWAYVERSKAEQQLIELKNTLEDRVKKRTRALKSYQKKLQSLTTRLNKTEEHERQRLASELHDNLGQMLTLGKISLQNIQTEDLSGEASDEIATATGIVDEALNYTRELMTELKPPPGSEQEGIKDSLEWVANKMEKNEMEVMLSYDDEKMPLTDEVQTFVYQSVRELLFNVLKHAGVKKARVNVSRQEKNIRVSVEDEGTGFEIGANDPEPDANGGFGLFNIRERMDWIGGDFEIHSEPGTGTRAVIYAPLKKDQPDAAALQGNELTPPAEPEAPPVHSEKIDILLVDDHDMVRRGLRNLIEVQDELIIIAEAGNGREAVDLTRELQPDIVIMDVNMPVMNGIEATEILSEEYPEVQVIGLSLHDQKEVSHKMQRAGASAYLTKDEAFETLTGTIRNIFQADRS</sequence>
<keyword evidence="10" id="KW-1185">Reference proteome</keyword>
<dbReference type="PROSITE" id="PS50110">
    <property type="entry name" value="RESPONSE_REGULATORY"/>
    <property type="match status" value="1"/>
</dbReference>
<reference evidence="9 10" key="1">
    <citation type="submission" date="2017-05" db="EMBL/GenBank/DDBJ databases">
        <authorList>
            <person name="Varghese N."/>
            <person name="Submissions S."/>
        </authorList>
    </citation>
    <scope>NUCLEOTIDE SEQUENCE [LARGE SCALE GENOMIC DNA]</scope>
    <source>
        <strain evidence="9 10">DSM 21194</strain>
    </source>
</reference>
<keyword evidence="3" id="KW-0902">Two-component regulatory system</keyword>
<dbReference type="SUPFAM" id="SSF52172">
    <property type="entry name" value="CheY-like"/>
    <property type="match status" value="1"/>
</dbReference>
<evidence type="ECO:0000256" key="3">
    <source>
        <dbReference type="ARBA" id="ARBA00023012"/>
    </source>
</evidence>
<keyword evidence="1" id="KW-0808">Transferase</keyword>
<dbReference type="GO" id="GO:0046983">
    <property type="term" value="F:protein dimerization activity"/>
    <property type="evidence" value="ECO:0007669"/>
    <property type="project" value="InterPro"/>
</dbReference>
<dbReference type="InterPro" id="IPR003594">
    <property type="entry name" value="HATPase_dom"/>
</dbReference>
<dbReference type="InterPro" id="IPR013656">
    <property type="entry name" value="PAS_4"/>
</dbReference>
<dbReference type="NCBIfam" id="TIGR00229">
    <property type="entry name" value="sensory_box"/>
    <property type="match status" value="3"/>
</dbReference>
<accession>A0A521CN04</accession>
<dbReference type="SMART" id="SM00448">
    <property type="entry name" value="REC"/>
    <property type="match status" value="1"/>
</dbReference>
<evidence type="ECO:0000313" key="9">
    <source>
        <dbReference type="EMBL" id="SMO60834.1"/>
    </source>
</evidence>
<dbReference type="InterPro" id="IPR001789">
    <property type="entry name" value="Sig_transdc_resp-reg_receiver"/>
</dbReference>
<dbReference type="CDD" id="cd16917">
    <property type="entry name" value="HATPase_UhpB-NarQ-NarX-like"/>
    <property type="match status" value="1"/>
</dbReference>